<dbReference type="Proteomes" id="UP000305064">
    <property type="component" value="Unassembled WGS sequence"/>
</dbReference>
<evidence type="ECO:0000313" key="3">
    <source>
        <dbReference type="Proteomes" id="UP000305064"/>
    </source>
</evidence>
<sequence length="714" mass="79229">MAPSKTTMTITTRIIRAVHLSRLYSGREDHVESTELVKIVVPGRKLAIKMARAQEQANRVTAPNQPLDVSSTAARRSGPLISVVLRMNGEWVCLEGNWDSRPFFTRKHIHNYSSVPTSTMDSFGSHEEQHSVAQFNLPNSDSRSANIHSQVTDIAVEKFSLRFHDFIAPNPANSNASIWIKGSKAPLNDLASIVSEGGTVQRNVRADQEVVAYTPLVTAINSVCARHGLFPITEHDLIHLQREHWFDAFAKQFLKKYRAERSIDYMSFYDMNAVTGDRMVLLLEALEFARRLPKIALGVVIHNNGSQPWVTLYPCPMSESPMTAWVLVEPNSTGNRYYGIGVITTQQVSEPDMEEETEHAAPTPAPRKTAARILALQAPLAAGTSIDDILDNHPELVHYVNLLKVGLRLSNKDIAKRLGFDYSSVIVKRMTVAVDYIESEFDIDQNCFRTLYDRERKAAEVATRGKDEASEQALTANEGKIAQAMAWIKAGGPRPTRTTAAAHAAPFGRGVAPPPTMNPGPFPRSYTAPTSRSVTQDATMAYHGAPLGYAPASHLPFDQQNLPDARGPAVQRISTGFNSTDPALAVICGALKKQSIQSYYAEAFIDHFSFDKIDNLMGDRMVLLLEALEFTVPTNKQLTKSIQVTPAALREFCPAAEEAMVPATIVYDQKTYDKRRRSVPVSDCRARAYKIDPLYMMYLQMALSTHVRKVIMTT</sequence>
<feature type="region of interest" description="Disordered" evidence="1">
    <location>
        <begin position="506"/>
        <end position="534"/>
    </location>
</feature>
<dbReference type="AlphaFoldDB" id="A0AB38LWK8"/>
<name>A0AB38LWK8_AURPU</name>
<dbReference type="EMBL" id="QZBJ01000033">
    <property type="protein sequence ID" value="THY73898.1"/>
    <property type="molecule type" value="Genomic_DNA"/>
</dbReference>
<feature type="compositionally biased region" description="Pro residues" evidence="1">
    <location>
        <begin position="512"/>
        <end position="522"/>
    </location>
</feature>
<protein>
    <submittedName>
        <fullName evidence="2">Uncharacterized protein</fullName>
    </submittedName>
</protein>
<evidence type="ECO:0000313" key="2">
    <source>
        <dbReference type="EMBL" id="THY73898.1"/>
    </source>
</evidence>
<reference evidence="2 3" key="1">
    <citation type="submission" date="2018-10" db="EMBL/GenBank/DDBJ databases">
        <title>Fifty Aureobasidium pullulans genomes reveal a recombining polyextremotolerant generalist.</title>
        <authorList>
            <person name="Gostincar C."/>
            <person name="Turk M."/>
            <person name="Zajc J."/>
            <person name="Gunde-Cimerman N."/>
        </authorList>
    </citation>
    <scope>NUCLEOTIDE SEQUENCE [LARGE SCALE GENOMIC DNA]</scope>
    <source>
        <strain evidence="2 3">EXF-4256</strain>
    </source>
</reference>
<organism evidence="2 3">
    <name type="scientific">Aureobasidium pullulans</name>
    <name type="common">Black yeast</name>
    <name type="synonym">Pullularia pullulans</name>
    <dbReference type="NCBI Taxonomy" id="5580"/>
    <lineage>
        <taxon>Eukaryota</taxon>
        <taxon>Fungi</taxon>
        <taxon>Dikarya</taxon>
        <taxon>Ascomycota</taxon>
        <taxon>Pezizomycotina</taxon>
        <taxon>Dothideomycetes</taxon>
        <taxon>Dothideomycetidae</taxon>
        <taxon>Dothideales</taxon>
        <taxon>Saccotheciaceae</taxon>
        <taxon>Aureobasidium</taxon>
    </lineage>
</organism>
<evidence type="ECO:0000256" key="1">
    <source>
        <dbReference type="SAM" id="MobiDB-lite"/>
    </source>
</evidence>
<comment type="caution">
    <text evidence="2">The sequence shown here is derived from an EMBL/GenBank/DDBJ whole genome shotgun (WGS) entry which is preliminary data.</text>
</comment>
<proteinExistence type="predicted"/>
<gene>
    <name evidence="2" type="ORF">D6C94_05372</name>
</gene>
<accession>A0AB38LWK8</accession>